<dbReference type="InterPro" id="IPR012132">
    <property type="entry name" value="GMC_OxRdtase"/>
</dbReference>
<sequence>MCTVPAGDCGVPRAADVVVVGAGAAGAVVAARLSEAGSADVLLVEAGPDYRSADAPAAVRGTDIGRALAMRSLRWPGLLARLTEHQPPRAYACGRGAGGSSAINGQLAVRGTPADFDAWVRAGCAGWSWPAVQPAFVRLERDMDFGGHPGHGSRGPVPISRVPADRRGPVSTALYTAAVGLGHPEHRDLNAEGSTGISPAAWHRRDGMRVSSNDSHLEPARSRPRLRVAGRHLVSRVLFSAGRVRGVELAAEGHREVVSAPAVVLCAGAVYSPAILLRSGVGPADRLGALGIEIVAPLPGVGAGLSDHPAVMLGFRLTEAAAARSLETDSGCCLLRAGRADDIQVLPLDRTVGPASGGLMVSLMRPESTGSVRLRSRDPADDPSLDLRLLSDRGDLDRLRDAVLHAAELLDHPAFREVVEGRQARPDGALDQWLRENCRTLYHPSGTCRMGPAGEGGTVVDEEGRVLGVDGLWVADASVMPVPCGVPPYLTTVMVAERLAAAIRNGLLRAR</sequence>
<evidence type="ECO:0000256" key="2">
    <source>
        <dbReference type="ARBA" id="ARBA00010790"/>
    </source>
</evidence>
<dbReference type="InterPro" id="IPR036188">
    <property type="entry name" value="FAD/NAD-bd_sf"/>
</dbReference>
<dbReference type="Pfam" id="PF00732">
    <property type="entry name" value="GMC_oxred_N"/>
    <property type="match status" value="1"/>
</dbReference>
<dbReference type="Pfam" id="PF05199">
    <property type="entry name" value="GMC_oxred_C"/>
    <property type="match status" value="1"/>
</dbReference>
<dbReference type="InterPro" id="IPR007867">
    <property type="entry name" value="GMC_OxRtase_C"/>
</dbReference>
<dbReference type="SUPFAM" id="SSF51905">
    <property type="entry name" value="FAD/NAD(P)-binding domain"/>
    <property type="match status" value="1"/>
</dbReference>
<feature type="domain" description="Glucose-methanol-choline oxidoreductase N-terminal" evidence="5">
    <location>
        <begin position="268"/>
        <end position="282"/>
    </location>
</feature>
<dbReference type="PANTHER" id="PTHR11552:SF147">
    <property type="entry name" value="CHOLINE DEHYDROGENASE, MITOCHONDRIAL"/>
    <property type="match status" value="1"/>
</dbReference>
<comment type="caution">
    <text evidence="6">The sequence shown here is derived from an EMBL/GenBank/DDBJ whole genome shotgun (WGS) entry which is preliminary data.</text>
</comment>
<comment type="similarity">
    <text evidence="2">Belongs to the GMC oxidoreductase family.</text>
</comment>
<gene>
    <name evidence="6" type="ORF">ACFSKW_50885</name>
</gene>
<evidence type="ECO:0000256" key="3">
    <source>
        <dbReference type="ARBA" id="ARBA00022630"/>
    </source>
</evidence>
<organism evidence="6 7">
    <name type="scientific">Nonomuraea mangrovi</name>
    <dbReference type="NCBI Taxonomy" id="2316207"/>
    <lineage>
        <taxon>Bacteria</taxon>
        <taxon>Bacillati</taxon>
        <taxon>Actinomycetota</taxon>
        <taxon>Actinomycetes</taxon>
        <taxon>Streptosporangiales</taxon>
        <taxon>Streptosporangiaceae</taxon>
        <taxon>Nonomuraea</taxon>
    </lineage>
</organism>
<dbReference type="PROSITE" id="PS00624">
    <property type="entry name" value="GMC_OXRED_2"/>
    <property type="match status" value="1"/>
</dbReference>
<protein>
    <submittedName>
        <fullName evidence="6">GMC family oxidoreductase</fullName>
    </submittedName>
</protein>
<evidence type="ECO:0000256" key="1">
    <source>
        <dbReference type="ARBA" id="ARBA00001974"/>
    </source>
</evidence>
<dbReference type="EMBL" id="JBHUFV010000096">
    <property type="protein sequence ID" value="MFD1939792.1"/>
    <property type="molecule type" value="Genomic_DNA"/>
</dbReference>
<proteinExistence type="inferred from homology"/>
<evidence type="ECO:0000313" key="6">
    <source>
        <dbReference type="EMBL" id="MFD1939792.1"/>
    </source>
</evidence>
<dbReference type="SUPFAM" id="SSF54373">
    <property type="entry name" value="FAD-linked reductases, C-terminal domain"/>
    <property type="match status" value="1"/>
</dbReference>
<dbReference type="RefSeq" id="WP_379582462.1">
    <property type="nucleotide sequence ID" value="NZ_JBHUFV010000096.1"/>
</dbReference>
<name>A0ABW4TFK0_9ACTN</name>
<dbReference type="Gene3D" id="3.30.410.40">
    <property type="match status" value="1"/>
</dbReference>
<evidence type="ECO:0000259" key="5">
    <source>
        <dbReference type="PROSITE" id="PS00624"/>
    </source>
</evidence>
<dbReference type="PIRSF" id="PIRSF000137">
    <property type="entry name" value="Alcohol_oxidase"/>
    <property type="match status" value="1"/>
</dbReference>
<evidence type="ECO:0000256" key="4">
    <source>
        <dbReference type="ARBA" id="ARBA00022827"/>
    </source>
</evidence>
<keyword evidence="4" id="KW-0274">FAD</keyword>
<dbReference type="Proteomes" id="UP001597368">
    <property type="component" value="Unassembled WGS sequence"/>
</dbReference>
<dbReference type="InterPro" id="IPR000172">
    <property type="entry name" value="GMC_OxRdtase_N"/>
</dbReference>
<reference evidence="7" key="1">
    <citation type="journal article" date="2019" name="Int. J. Syst. Evol. Microbiol.">
        <title>The Global Catalogue of Microorganisms (GCM) 10K type strain sequencing project: providing services to taxonomists for standard genome sequencing and annotation.</title>
        <authorList>
            <consortium name="The Broad Institute Genomics Platform"/>
            <consortium name="The Broad Institute Genome Sequencing Center for Infectious Disease"/>
            <person name="Wu L."/>
            <person name="Ma J."/>
        </authorList>
    </citation>
    <scope>NUCLEOTIDE SEQUENCE [LARGE SCALE GENOMIC DNA]</scope>
    <source>
        <strain evidence="7">ICMP 6774ER</strain>
    </source>
</reference>
<evidence type="ECO:0000313" key="7">
    <source>
        <dbReference type="Proteomes" id="UP001597368"/>
    </source>
</evidence>
<keyword evidence="7" id="KW-1185">Reference proteome</keyword>
<dbReference type="PANTHER" id="PTHR11552">
    <property type="entry name" value="GLUCOSE-METHANOL-CHOLINE GMC OXIDOREDUCTASE"/>
    <property type="match status" value="1"/>
</dbReference>
<dbReference type="Gene3D" id="3.50.50.60">
    <property type="entry name" value="FAD/NAD(P)-binding domain"/>
    <property type="match status" value="1"/>
</dbReference>
<keyword evidence="3" id="KW-0285">Flavoprotein</keyword>
<accession>A0ABW4TFK0</accession>
<comment type="cofactor">
    <cofactor evidence="1">
        <name>FAD</name>
        <dbReference type="ChEBI" id="CHEBI:57692"/>
    </cofactor>
</comment>